<feature type="region of interest" description="Disordered" evidence="2">
    <location>
        <begin position="1"/>
        <end position="21"/>
    </location>
</feature>
<evidence type="ECO:0000256" key="3">
    <source>
        <dbReference type="SAM" id="Phobius"/>
    </source>
</evidence>
<dbReference type="Gene3D" id="3.30.200.20">
    <property type="entry name" value="Phosphorylase Kinase, domain 1"/>
    <property type="match status" value="1"/>
</dbReference>
<feature type="compositionally biased region" description="Polar residues" evidence="2">
    <location>
        <begin position="1"/>
        <end position="16"/>
    </location>
</feature>
<proteinExistence type="predicted"/>
<keyword evidence="3" id="KW-0472">Membrane</keyword>
<feature type="coiled-coil region" evidence="1">
    <location>
        <begin position="606"/>
        <end position="636"/>
    </location>
</feature>
<dbReference type="OrthoDB" id="5963884at2759"/>
<evidence type="ECO:0000256" key="1">
    <source>
        <dbReference type="SAM" id="Coils"/>
    </source>
</evidence>
<dbReference type="InterPro" id="IPR000742">
    <property type="entry name" value="EGF"/>
</dbReference>
<dbReference type="InterPro" id="IPR000719">
    <property type="entry name" value="Prot_kinase_dom"/>
</dbReference>
<dbReference type="EMBL" id="VFQX01000002">
    <property type="protein sequence ID" value="KAF0984653.1"/>
    <property type="molecule type" value="Genomic_DNA"/>
</dbReference>
<protein>
    <recommendedName>
        <fullName evidence="4">Protein kinase domain-containing protein</fullName>
    </recommendedName>
</protein>
<dbReference type="PANTHER" id="PTHR45756:SF1">
    <property type="entry name" value="PROTEIN KINASE DOMAIN CONTAINING PROTEIN"/>
    <property type="match status" value="1"/>
</dbReference>
<evidence type="ECO:0000259" key="4">
    <source>
        <dbReference type="PROSITE" id="PS50011"/>
    </source>
</evidence>
<keyword evidence="3" id="KW-1133">Transmembrane helix</keyword>
<name>A0A6A5C2J7_NAEFO</name>
<sequence>MDWWNNYHQTQATPKSTSDDGSDDIDYSNLFVDSPPQLSLFGIHKIITAKFVNSSLNEFMYLPSKRSSTMSFYFLTVVNQYGFMKIDCSHVFNTLEPSKAITRTIVLGKYNLEEQRVTWAARQSIDFYYGRPFAYVTNNDEIIIVCNVKNDKGIYSKQFYQIKGDTDEEPRFETLNTSKEVNIVMEGSIDRFDTNFNHTDNGFVVYGAKSIRKTNSLYDSSKENLHLESSVMATFYRDGASKWNVKIAYDDKDFFEMHNIMVSSVTQPNQDPLMVAFNFLGTGELKTFDTALDNFITQRYYGDGKRPYYKISSLYSAVAVMSVTEQGIFQEMFTLRTYPTDNVTNPMITLRKFFYDSKKQTFILLAFVSGALGFTKTSNTGTVNGFILYNNASFVGNYVIVTYEKGKTPTCVKTSYVGDDPIITSAYFISKRTLPISKDTALFYLEVFDTKTGSLIDSSKLQIQCENPLDLKFSILYEKRRYLIVKGTTQNPLVIVNNRYYIRSSKLQNELVFILYLNTHPPSTLYDYSCNQKLVCRERDGENLCNGHGTCRLDGSCGCEAYYLGTYCETYFYVQFIVIISVVSFLLVVFLGSFSTFLGLYFYRSINNRLTKLKKKEQAEQELEQKLLEYEGLQITERAIDLNTWIIPFDQLTIEREIVSTSGKTVLQGNWKGTIVAVKKVQLNESVDYMGESQELLLDKSLEREASILSRVRHPNILRFWGLCFTKTDQFLVTELFDYSLDSLIEDLRKNSFYLPTQVKIQILHDIACAMTYLHEFQPPILHRNIKPSIIMLCDDIKYGKVLTSIKPKIADFGLSTHLREDNILTMQIGTVLYSDPLIFKGERYSEKCDVYSFSMLMYELFFETEPYSSSEKVGEVKEQYNHYSVLPSKIVEGYRPKIPFSKALDSIGDWMEANLELVNERIIDPEFLARSIQSFIELMKKCWLGDQDERPSFRVIQDTLSQILKGETQTK</sequence>
<evidence type="ECO:0000256" key="2">
    <source>
        <dbReference type="SAM" id="MobiDB-lite"/>
    </source>
</evidence>
<keyword evidence="3" id="KW-0812">Transmembrane</keyword>
<feature type="transmembrane region" description="Helical" evidence="3">
    <location>
        <begin position="572"/>
        <end position="603"/>
    </location>
</feature>
<keyword evidence="1" id="KW-0175">Coiled coil</keyword>
<comment type="caution">
    <text evidence="5">The sequence shown here is derived from an EMBL/GenBank/DDBJ whole genome shotgun (WGS) entry which is preliminary data.</text>
</comment>
<dbReference type="VEuPathDB" id="AmoebaDB:NfTy_001990"/>
<dbReference type="AlphaFoldDB" id="A0A6A5C2J7"/>
<feature type="domain" description="Protein kinase" evidence="4">
    <location>
        <begin position="652"/>
        <end position="965"/>
    </location>
</feature>
<evidence type="ECO:0000313" key="6">
    <source>
        <dbReference type="Proteomes" id="UP000444721"/>
    </source>
</evidence>
<evidence type="ECO:0000313" key="5">
    <source>
        <dbReference type="EMBL" id="KAF0984653.1"/>
    </source>
</evidence>
<dbReference type="GO" id="GO:0004672">
    <property type="term" value="F:protein kinase activity"/>
    <property type="evidence" value="ECO:0007669"/>
    <property type="project" value="InterPro"/>
</dbReference>
<dbReference type="PANTHER" id="PTHR45756">
    <property type="entry name" value="PALMITOYLTRANSFERASE"/>
    <property type="match status" value="1"/>
</dbReference>
<dbReference type="Proteomes" id="UP000444721">
    <property type="component" value="Unassembled WGS sequence"/>
</dbReference>
<dbReference type="SUPFAM" id="SSF56112">
    <property type="entry name" value="Protein kinase-like (PK-like)"/>
    <property type="match status" value="1"/>
</dbReference>
<dbReference type="VEuPathDB" id="AmoebaDB:FDP41_000552"/>
<dbReference type="VEuPathDB" id="AmoebaDB:NF0126860"/>
<dbReference type="RefSeq" id="XP_044569366.1">
    <property type="nucleotide sequence ID" value="XM_044709053.1"/>
</dbReference>
<keyword evidence="6" id="KW-1185">Reference proteome</keyword>
<gene>
    <name evidence="5" type="ORF">FDP41_000552</name>
</gene>
<dbReference type="GeneID" id="68107770"/>
<dbReference type="GO" id="GO:0005524">
    <property type="term" value="F:ATP binding"/>
    <property type="evidence" value="ECO:0007669"/>
    <property type="project" value="InterPro"/>
</dbReference>
<dbReference type="PROSITE" id="PS00022">
    <property type="entry name" value="EGF_1"/>
    <property type="match status" value="1"/>
</dbReference>
<dbReference type="PROSITE" id="PS50011">
    <property type="entry name" value="PROTEIN_KINASE_DOM"/>
    <property type="match status" value="1"/>
</dbReference>
<reference evidence="5 6" key="1">
    <citation type="journal article" date="2019" name="Sci. Rep.">
        <title>Nanopore sequencing improves the draft genome of the human pathogenic amoeba Naegleria fowleri.</title>
        <authorList>
            <person name="Liechti N."/>
            <person name="Schurch N."/>
            <person name="Bruggmann R."/>
            <person name="Wittwer M."/>
        </authorList>
    </citation>
    <scope>NUCLEOTIDE SEQUENCE [LARGE SCALE GENOMIC DNA]</scope>
    <source>
        <strain evidence="5 6">ATCC 30894</strain>
    </source>
</reference>
<organism evidence="5 6">
    <name type="scientific">Naegleria fowleri</name>
    <name type="common">Brain eating amoeba</name>
    <dbReference type="NCBI Taxonomy" id="5763"/>
    <lineage>
        <taxon>Eukaryota</taxon>
        <taxon>Discoba</taxon>
        <taxon>Heterolobosea</taxon>
        <taxon>Tetramitia</taxon>
        <taxon>Eutetramitia</taxon>
        <taxon>Vahlkampfiidae</taxon>
        <taxon>Naegleria</taxon>
    </lineage>
</organism>
<dbReference type="Gene3D" id="1.10.510.10">
    <property type="entry name" value="Transferase(Phosphotransferase) domain 1"/>
    <property type="match status" value="1"/>
</dbReference>
<accession>A0A6A5C2J7</accession>
<dbReference type="Pfam" id="PF00069">
    <property type="entry name" value="Pkinase"/>
    <property type="match status" value="1"/>
</dbReference>
<dbReference type="InterPro" id="IPR053215">
    <property type="entry name" value="TKL_Ser/Thr_kinase"/>
</dbReference>
<dbReference type="InterPro" id="IPR011009">
    <property type="entry name" value="Kinase-like_dom_sf"/>
</dbReference>